<reference evidence="2" key="2">
    <citation type="submission" date="2022-01" db="EMBL/GenBank/DDBJ databases">
        <authorList>
            <person name="Yamashiro T."/>
            <person name="Shiraishi A."/>
            <person name="Satake H."/>
            <person name="Nakayama K."/>
        </authorList>
    </citation>
    <scope>NUCLEOTIDE SEQUENCE</scope>
</reference>
<name>A0ABQ5IC10_9ASTR</name>
<keyword evidence="3" id="KW-1185">Reference proteome</keyword>
<feature type="compositionally biased region" description="Acidic residues" evidence="1">
    <location>
        <begin position="240"/>
        <end position="261"/>
    </location>
</feature>
<proteinExistence type="predicted"/>
<feature type="region of interest" description="Disordered" evidence="1">
    <location>
        <begin position="129"/>
        <end position="261"/>
    </location>
</feature>
<evidence type="ECO:0000313" key="3">
    <source>
        <dbReference type="Proteomes" id="UP001151760"/>
    </source>
</evidence>
<feature type="region of interest" description="Disordered" evidence="1">
    <location>
        <begin position="74"/>
        <end position="110"/>
    </location>
</feature>
<comment type="caution">
    <text evidence="2">The sequence shown here is derived from an EMBL/GenBank/DDBJ whole genome shotgun (WGS) entry which is preliminary data.</text>
</comment>
<gene>
    <name evidence="2" type="ORF">Tco_1092759</name>
</gene>
<organism evidence="2 3">
    <name type="scientific">Tanacetum coccineum</name>
    <dbReference type="NCBI Taxonomy" id="301880"/>
    <lineage>
        <taxon>Eukaryota</taxon>
        <taxon>Viridiplantae</taxon>
        <taxon>Streptophyta</taxon>
        <taxon>Embryophyta</taxon>
        <taxon>Tracheophyta</taxon>
        <taxon>Spermatophyta</taxon>
        <taxon>Magnoliopsida</taxon>
        <taxon>eudicotyledons</taxon>
        <taxon>Gunneridae</taxon>
        <taxon>Pentapetalae</taxon>
        <taxon>asterids</taxon>
        <taxon>campanulids</taxon>
        <taxon>Asterales</taxon>
        <taxon>Asteraceae</taxon>
        <taxon>Asteroideae</taxon>
        <taxon>Anthemideae</taxon>
        <taxon>Anthemidinae</taxon>
        <taxon>Tanacetum</taxon>
    </lineage>
</organism>
<sequence>MFWHTVRDDTMFTSMRCISRHKDTQVYGTILPKDLTNQAMLESEAYNTYYASAYEEKTPKPKYVRKIVDSVTSPKQKPFQATKGTRLKTKARLAKSDKKKQPTKKPKAKGLAVLSEVALTEAEQLKLATKRSKTQFHNEGTGTIPGVPDVPIYKSESYKESWGDSEDEDKDNENDSDDISDEGDDDNDGNNGNDGNDDDANDDDKQEGDDTNDYNKETDSDRTESDRIKIPILDQSTTEYYDEEEEKIDDEETVDEEEDDEVTKELYDDVNVNLGNEDTEMNNVDQGTSEQQNVSQESGFEQVEEDAHVTLTPVLDTQKVDEPVQSSFVSSDFTSKLLNLENPSPADNDIASLLDTTAHHATTVPGITSSFTTAIPLPPLFFNPILQQATPTPTPTTSEATTLFPSLLDFSSVFRFNNRVTDMEKDQSQIKQVNQYAQALSSIPAIVDRYMDNKLGKAINKAIQAHNLDCRQEAQDE</sequence>
<feature type="compositionally biased region" description="Acidic residues" evidence="1">
    <location>
        <begin position="195"/>
        <end position="212"/>
    </location>
</feature>
<reference evidence="2" key="1">
    <citation type="journal article" date="2022" name="Int. J. Mol. Sci.">
        <title>Draft Genome of Tanacetum Coccineum: Genomic Comparison of Closely Related Tanacetum-Family Plants.</title>
        <authorList>
            <person name="Yamashiro T."/>
            <person name="Shiraishi A."/>
            <person name="Nakayama K."/>
            <person name="Satake H."/>
        </authorList>
    </citation>
    <scope>NUCLEOTIDE SEQUENCE</scope>
</reference>
<feature type="compositionally biased region" description="Acidic residues" evidence="1">
    <location>
        <begin position="163"/>
        <end position="188"/>
    </location>
</feature>
<dbReference type="Proteomes" id="UP001151760">
    <property type="component" value="Unassembled WGS sequence"/>
</dbReference>
<evidence type="ECO:0000256" key="1">
    <source>
        <dbReference type="SAM" id="MobiDB-lite"/>
    </source>
</evidence>
<accession>A0ABQ5IC10</accession>
<feature type="compositionally biased region" description="Basic and acidic residues" evidence="1">
    <location>
        <begin position="213"/>
        <end position="229"/>
    </location>
</feature>
<evidence type="ECO:0000313" key="2">
    <source>
        <dbReference type="EMBL" id="GJT97241.1"/>
    </source>
</evidence>
<dbReference type="EMBL" id="BQNB010020558">
    <property type="protein sequence ID" value="GJT97241.1"/>
    <property type="molecule type" value="Genomic_DNA"/>
</dbReference>
<protein>
    <submittedName>
        <fullName evidence="2">Uncharacterized protein</fullName>
    </submittedName>
</protein>